<name>A0A914Y4F8_9BILA</name>
<dbReference type="Proteomes" id="UP000887577">
    <property type="component" value="Unplaced"/>
</dbReference>
<dbReference type="InterPro" id="IPR044399">
    <property type="entry name" value="Mb-like_M"/>
</dbReference>
<keyword evidence="1" id="KW-0561">Oxygen transport</keyword>
<dbReference type="PANTHER" id="PTHR47768:SF2">
    <property type="entry name" value="GLOBIN-RELATED"/>
    <property type="match status" value="1"/>
</dbReference>
<evidence type="ECO:0000313" key="3">
    <source>
        <dbReference type="Proteomes" id="UP000887577"/>
    </source>
</evidence>
<dbReference type="GO" id="GO:0005344">
    <property type="term" value="F:oxygen carrier activity"/>
    <property type="evidence" value="ECO:0007669"/>
    <property type="project" value="UniProtKB-KW"/>
</dbReference>
<reference evidence="4" key="1">
    <citation type="submission" date="2022-11" db="UniProtKB">
        <authorList>
            <consortium name="WormBaseParasite"/>
        </authorList>
    </citation>
    <scope>IDENTIFICATION</scope>
</reference>
<dbReference type="InterPro" id="IPR053341">
    <property type="entry name" value="Oxidative_stress_globin-like"/>
</dbReference>
<evidence type="ECO:0000313" key="4">
    <source>
        <dbReference type="WBParaSite" id="PSU_v2.g14111.t1"/>
    </source>
</evidence>
<keyword evidence="3" id="KW-1185">Reference proteome</keyword>
<comment type="similarity">
    <text evidence="1">Belongs to the globin family.</text>
</comment>
<dbReference type="GO" id="GO:0020037">
    <property type="term" value="F:heme binding"/>
    <property type="evidence" value="ECO:0007669"/>
    <property type="project" value="InterPro"/>
</dbReference>
<keyword evidence="1" id="KW-0813">Transport</keyword>
<dbReference type="SUPFAM" id="SSF46458">
    <property type="entry name" value="Globin-like"/>
    <property type="match status" value="1"/>
</dbReference>
<evidence type="ECO:0000256" key="1">
    <source>
        <dbReference type="RuleBase" id="RU000356"/>
    </source>
</evidence>
<dbReference type="InterPro" id="IPR000971">
    <property type="entry name" value="Globin"/>
</dbReference>
<dbReference type="WBParaSite" id="PSU_v2.g14111.t1">
    <property type="protein sequence ID" value="PSU_v2.g14111.t1"/>
    <property type="gene ID" value="PSU_v2.g14111"/>
</dbReference>
<dbReference type="Pfam" id="PF00042">
    <property type="entry name" value="Globin"/>
    <property type="match status" value="1"/>
</dbReference>
<keyword evidence="1" id="KW-0349">Heme</keyword>
<dbReference type="GO" id="GO:0019825">
    <property type="term" value="F:oxygen binding"/>
    <property type="evidence" value="ECO:0007669"/>
    <property type="project" value="InterPro"/>
</dbReference>
<dbReference type="PANTHER" id="PTHR47768">
    <property type="entry name" value="GLOBIN RELATED-RELATED"/>
    <property type="match status" value="1"/>
</dbReference>
<feature type="domain" description="Globin" evidence="2">
    <location>
        <begin position="14"/>
        <end position="177"/>
    </location>
</feature>
<dbReference type="AlphaFoldDB" id="A0A914Y4F8"/>
<dbReference type="CDD" id="cd01040">
    <property type="entry name" value="Mb-like"/>
    <property type="match status" value="1"/>
</dbReference>
<dbReference type="Gene3D" id="1.10.490.10">
    <property type="entry name" value="Globins"/>
    <property type="match status" value="1"/>
</dbReference>
<keyword evidence="1" id="KW-0479">Metal-binding</keyword>
<keyword evidence="1" id="KW-0408">Iron</keyword>
<accession>A0A914Y4F8</accession>
<protein>
    <submittedName>
        <fullName evidence="4">Globin family profile domain-containing protein</fullName>
    </submittedName>
</protein>
<dbReference type="InterPro" id="IPR009050">
    <property type="entry name" value="Globin-like_sf"/>
</dbReference>
<evidence type="ECO:0000259" key="2">
    <source>
        <dbReference type="PROSITE" id="PS01033"/>
    </source>
</evidence>
<dbReference type="InterPro" id="IPR012292">
    <property type="entry name" value="Globin/Proto"/>
</dbReference>
<dbReference type="PROSITE" id="PS01033">
    <property type="entry name" value="GLOBIN"/>
    <property type="match status" value="1"/>
</dbReference>
<sequence>MYYNTPSTISPWYDYDENEKKILKLSWSIVGSDQHEMEALGTRTYEMIFNQCPDARRLFPFMKFDGKEKETTGFIFQALRFVQVLESGIRNLESLQSLDIILDNLGRRHGKLESSSGFHKWYWSVFLECVIYNLRHFMDKPHKKKHRQMTSDEIDEAIVLWRILLRNVIERIEVGYEKDLANRSGSFDTSSTIEHRVRAPKLKEYSRSSSIAMNKSDSNHSFSEMFATLNPFKNRKNSGDK</sequence>
<proteinExistence type="inferred from homology"/>
<organism evidence="3 4">
    <name type="scientific">Panagrolaimus superbus</name>
    <dbReference type="NCBI Taxonomy" id="310955"/>
    <lineage>
        <taxon>Eukaryota</taxon>
        <taxon>Metazoa</taxon>
        <taxon>Ecdysozoa</taxon>
        <taxon>Nematoda</taxon>
        <taxon>Chromadorea</taxon>
        <taxon>Rhabditida</taxon>
        <taxon>Tylenchina</taxon>
        <taxon>Panagrolaimomorpha</taxon>
        <taxon>Panagrolaimoidea</taxon>
        <taxon>Panagrolaimidae</taxon>
        <taxon>Panagrolaimus</taxon>
    </lineage>
</organism>